<reference evidence="3" key="1">
    <citation type="journal article" date="2019" name="Int. J. Syst. Evol. Microbiol.">
        <title>The Global Catalogue of Microorganisms (GCM) 10K type strain sequencing project: providing services to taxonomists for standard genome sequencing and annotation.</title>
        <authorList>
            <consortium name="The Broad Institute Genomics Platform"/>
            <consortium name="The Broad Institute Genome Sequencing Center for Infectious Disease"/>
            <person name="Wu L."/>
            <person name="Ma J."/>
        </authorList>
    </citation>
    <scope>NUCLEOTIDE SEQUENCE [LARGE SCALE GENOMIC DNA]</scope>
    <source>
        <strain evidence="3">JCM 18952</strain>
    </source>
</reference>
<evidence type="ECO:0008006" key="4">
    <source>
        <dbReference type="Google" id="ProtNLM"/>
    </source>
</evidence>
<evidence type="ECO:0000313" key="3">
    <source>
        <dbReference type="Proteomes" id="UP001501257"/>
    </source>
</evidence>
<keyword evidence="1" id="KW-0472">Membrane</keyword>
<organism evidence="2 3">
    <name type="scientific">Paeniglutamicibacter antarcticus</name>
    <dbReference type="NCBI Taxonomy" id="494023"/>
    <lineage>
        <taxon>Bacteria</taxon>
        <taxon>Bacillati</taxon>
        <taxon>Actinomycetota</taxon>
        <taxon>Actinomycetes</taxon>
        <taxon>Micrococcales</taxon>
        <taxon>Micrococcaceae</taxon>
        <taxon>Paeniglutamicibacter</taxon>
    </lineage>
</organism>
<protein>
    <recommendedName>
        <fullName evidence="4">DUF3592 domain-containing protein</fullName>
    </recommendedName>
</protein>
<name>A0ABP9TIJ5_9MICC</name>
<keyword evidence="3" id="KW-1185">Reference proteome</keyword>
<accession>A0ABP9TIJ5</accession>
<comment type="caution">
    <text evidence="2">The sequence shown here is derived from an EMBL/GenBank/DDBJ whole genome shotgun (WGS) entry which is preliminary data.</text>
</comment>
<dbReference type="Proteomes" id="UP001501257">
    <property type="component" value="Unassembled WGS sequence"/>
</dbReference>
<feature type="transmembrane region" description="Helical" evidence="1">
    <location>
        <begin position="105"/>
        <end position="127"/>
    </location>
</feature>
<dbReference type="EMBL" id="BAABLK010000022">
    <property type="protein sequence ID" value="GAA5226579.1"/>
    <property type="molecule type" value="Genomic_DNA"/>
</dbReference>
<gene>
    <name evidence="2" type="ORF">GCM10025778_11120</name>
</gene>
<dbReference type="RefSeq" id="WP_210099630.1">
    <property type="nucleotide sequence ID" value="NZ_BAABLK010000022.1"/>
</dbReference>
<evidence type="ECO:0000313" key="2">
    <source>
        <dbReference type="EMBL" id="GAA5226579.1"/>
    </source>
</evidence>
<keyword evidence="1" id="KW-1133">Transmembrane helix</keyword>
<sequence>MRNLLSSLGPTLDLLGWVALIAAAGFYAFAVAESRKDAGWKCTSYKITVFEGQECLVFHTSDGTIRSELLVLEHRPKPAGEDLVYYREDKTGSWQLEKPRSQVRFLYWTAGALAAVFVLSRVLRLVANMS</sequence>
<feature type="transmembrane region" description="Helical" evidence="1">
    <location>
        <begin position="14"/>
        <end position="32"/>
    </location>
</feature>
<keyword evidence="1" id="KW-0812">Transmembrane</keyword>
<proteinExistence type="predicted"/>
<evidence type="ECO:0000256" key="1">
    <source>
        <dbReference type="SAM" id="Phobius"/>
    </source>
</evidence>